<keyword evidence="4" id="KW-1185">Reference proteome</keyword>
<dbReference type="InterPro" id="IPR003784">
    <property type="entry name" value="BioY"/>
</dbReference>
<dbReference type="GeneID" id="85197687"/>
<dbReference type="KEGG" id="mees:MmiEs2_12150"/>
<evidence type="ECO:0000313" key="4">
    <source>
        <dbReference type="Proteomes" id="UP001302662"/>
    </source>
</evidence>
<feature type="transmembrane region" description="Helical" evidence="2">
    <location>
        <begin position="17"/>
        <end position="33"/>
    </location>
</feature>
<protein>
    <submittedName>
        <fullName evidence="3">Biotin transporter BioY2</fullName>
    </submittedName>
</protein>
<feature type="transmembrane region" description="Helical" evidence="2">
    <location>
        <begin position="39"/>
        <end position="59"/>
    </location>
</feature>
<dbReference type="PANTHER" id="PTHR34295:SF1">
    <property type="entry name" value="BIOTIN TRANSPORTER BIOY"/>
    <property type="match status" value="1"/>
</dbReference>
<name>A0AA96ZZ83_9EURY</name>
<feature type="transmembrane region" description="Helical" evidence="2">
    <location>
        <begin position="157"/>
        <end position="180"/>
    </location>
</feature>
<proteinExistence type="inferred from homology"/>
<evidence type="ECO:0000256" key="1">
    <source>
        <dbReference type="PIRNR" id="PIRNR016661"/>
    </source>
</evidence>
<dbReference type="EMBL" id="CP131062">
    <property type="protein sequence ID" value="WNY29002.1"/>
    <property type="molecule type" value="Genomic_DNA"/>
</dbReference>
<evidence type="ECO:0000256" key="2">
    <source>
        <dbReference type="SAM" id="Phobius"/>
    </source>
</evidence>
<dbReference type="GO" id="GO:0015225">
    <property type="term" value="F:biotin transmembrane transporter activity"/>
    <property type="evidence" value="ECO:0007669"/>
    <property type="project" value="UniProtKB-UniRule"/>
</dbReference>
<comment type="similarity">
    <text evidence="1">Belongs to the BioY family.</text>
</comment>
<organism evidence="3 4">
    <name type="scientific">Methanimicrococcus stummii</name>
    <dbReference type="NCBI Taxonomy" id="3028294"/>
    <lineage>
        <taxon>Archaea</taxon>
        <taxon>Methanobacteriati</taxon>
        <taxon>Methanobacteriota</taxon>
        <taxon>Stenosarchaea group</taxon>
        <taxon>Methanomicrobia</taxon>
        <taxon>Methanosarcinales</taxon>
        <taxon>Methanosarcinaceae</taxon>
        <taxon>Methanimicrococcus</taxon>
    </lineage>
</organism>
<dbReference type="GO" id="GO:0005886">
    <property type="term" value="C:plasma membrane"/>
    <property type="evidence" value="ECO:0007669"/>
    <property type="project" value="UniProtKB-SubCell"/>
</dbReference>
<reference evidence="3 4" key="1">
    <citation type="submission" date="2023-07" db="EMBL/GenBank/DDBJ databases">
        <title>Closed genome sequence of Methanimicrococcus sp. Es2.</title>
        <authorList>
            <person name="Protasov E."/>
            <person name="Platt K."/>
            <person name="Reeh H."/>
            <person name="Poehlein A."/>
            <person name="Daniel R."/>
            <person name="Brune A."/>
        </authorList>
    </citation>
    <scope>NUCLEOTIDE SEQUENCE [LARGE SCALE GENOMIC DNA]</scope>
    <source>
        <strain evidence="3 4">Es2</strain>
    </source>
</reference>
<keyword evidence="1" id="KW-1003">Cell membrane</keyword>
<accession>A0AA96ZZ83</accession>
<dbReference type="Proteomes" id="UP001302662">
    <property type="component" value="Chromosome"/>
</dbReference>
<feature type="transmembrane region" description="Helical" evidence="2">
    <location>
        <begin position="97"/>
        <end position="115"/>
    </location>
</feature>
<keyword evidence="2" id="KW-1133">Transmembrane helix</keyword>
<keyword evidence="2" id="KW-0812">Transmembrane</keyword>
<gene>
    <name evidence="3" type="primary">bioY2</name>
    <name evidence="3" type="ORF">MmiEs2_12150</name>
</gene>
<keyword evidence="1" id="KW-0813">Transport</keyword>
<dbReference type="AlphaFoldDB" id="A0AA96ZZ83"/>
<comment type="subcellular location">
    <subcellularLocation>
        <location evidence="1">Cell membrane</location>
        <topology evidence="1">Multi-pass membrane protein</topology>
    </subcellularLocation>
</comment>
<dbReference type="PIRSF" id="PIRSF016661">
    <property type="entry name" value="BioY"/>
    <property type="match status" value="1"/>
</dbReference>
<feature type="transmembrane region" description="Helical" evidence="2">
    <location>
        <begin position="122"/>
        <end position="145"/>
    </location>
</feature>
<sequence length="188" mass="19690">MDEISDYNSDPVKIKKMVLAALFAALIAAGAFIKIPLPFGVPITLQTFFVLLAVVTLGRNWGTLSIIVYLLVGFIGIPVFAGGAAGIQILAGPTAGYLYSFVVVAFIVGWLSDLVSKKTPPVMFGLAALGSILILTIGSLHLAFFSSISLPAAFLGGFAPFFVGDMIKSIAIGLVAPALIRKVNFKAI</sequence>
<dbReference type="Pfam" id="PF02632">
    <property type="entry name" value="BioY"/>
    <property type="match status" value="1"/>
</dbReference>
<dbReference type="PANTHER" id="PTHR34295">
    <property type="entry name" value="BIOTIN TRANSPORTER BIOY"/>
    <property type="match status" value="1"/>
</dbReference>
<dbReference type="Gene3D" id="1.10.1760.20">
    <property type="match status" value="1"/>
</dbReference>
<keyword evidence="1 2" id="KW-0472">Membrane</keyword>
<evidence type="ECO:0000313" key="3">
    <source>
        <dbReference type="EMBL" id="WNY29002.1"/>
    </source>
</evidence>
<feature type="transmembrane region" description="Helical" evidence="2">
    <location>
        <begin position="66"/>
        <end position="91"/>
    </location>
</feature>
<dbReference type="RefSeq" id="WP_316559002.1">
    <property type="nucleotide sequence ID" value="NZ_CP131062.1"/>
</dbReference>